<reference evidence="7" key="4">
    <citation type="submission" date="2025-09" db="UniProtKB">
        <authorList>
            <consortium name="Ensembl"/>
        </authorList>
    </citation>
    <scope>IDENTIFICATION</scope>
</reference>
<organism evidence="7 8">
    <name type="scientific">Astyanax mexicanus</name>
    <name type="common">Blind cave fish</name>
    <name type="synonym">Astyanax fasciatus mexicanus</name>
    <dbReference type="NCBI Taxonomy" id="7994"/>
    <lineage>
        <taxon>Eukaryota</taxon>
        <taxon>Metazoa</taxon>
        <taxon>Chordata</taxon>
        <taxon>Craniata</taxon>
        <taxon>Vertebrata</taxon>
        <taxon>Euteleostomi</taxon>
        <taxon>Actinopterygii</taxon>
        <taxon>Neopterygii</taxon>
        <taxon>Teleostei</taxon>
        <taxon>Ostariophysi</taxon>
        <taxon>Characiformes</taxon>
        <taxon>Characoidei</taxon>
        <taxon>Acestrorhamphidae</taxon>
        <taxon>Acestrorhamphinae</taxon>
        <taxon>Astyanax</taxon>
    </lineage>
</organism>
<protein>
    <submittedName>
        <fullName evidence="7">Ring finger protein 151</fullName>
    </submittedName>
</protein>
<evidence type="ECO:0000256" key="4">
    <source>
        <dbReference type="PROSITE-ProRule" id="PRU00207"/>
    </source>
</evidence>
<keyword evidence="1 4" id="KW-0479">Metal-binding</keyword>
<dbReference type="SMART" id="SM00184">
    <property type="entry name" value="RING"/>
    <property type="match status" value="1"/>
</dbReference>
<evidence type="ECO:0000313" key="7">
    <source>
        <dbReference type="Ensembl" id="ENSAMXP00000047532.1"/>
    </source>
</evidence>
<feature type="zinc finger region" description="TRAF-type" evidence="4">
    <location>
        <begin position="110"/>
        <end position="153"/>
    </location>
</feature>
<evidence type="ECO:0000313" key="8">
    <source>
        <dbReference type="Proteomes" id="UP000018467"/>
    </source>
</evidence>
<dbReference type="PROSITE" id="PS50145">
    <property type="entry name" value="ZF_TRAF"/>
    <property type="match status" value="1"/>
</dbReference>
<feature type="domain" description="TRAF-type" evidence="6">
    <location>
        <begin position="110"/>
        <end position="153"/>
    </location>
</feature>
<dbReference type="InParanoid" id="A0A3B1JYN8"/>
<dbReference type="SUPFAM" id="SSF57850">
    <property type="entry name" value="RING/U-box"/>
    <property type="match status" value="1"/>
</dbReference>
<reference evidence="8" key="1">
    <citation type="submission" date="2013-03" db="EMBL/GenBank/DDBJ databases">
        <authorList>
            <person name="Jeffery W."/>
            <person name="Warren W."/>
            <person name="Wilson R.K."/>
        </authorList>
    </citation>
    <scope>NUCLEOTIDE SEQUENCE</scope>
    <source>
        <strain evidence="8">female</strain>
    </source>
</reference>
<dbReference type="PROSITE" id="PS50089">
    <property type="entry name" value="ZF_RING_2"/>
    <property type="match status" value="1"/>
</dbReference>
<dbReference type="GeneTree" id="ENSGT00530000063647"/>
<evidence type="ECO:0000256" key="3">
    <source>
        <dbReference type="ARBA" id="ARBA00022833"/>
    </source>
</evidence>
<dbReference type="InterPro" id="IPR017907">
    <property type="entry name" value="Znf_RING_CS"/>
</dbReference>
<reference evidence="7" key="3">
    <citation type="submission" date="2025-08" db="UniProtKB">
        <authorList>
            <consortium name="Ensembl"/>
        </authorList>
    </citation>
    <scope>IDENTIFICATION</scope>
</reference>
<dbReference type="PANTHER" id="PTHR10131">
    <property type="entry name" value="TNF RECEPTOR ASSOCIATED FACTOR"/>
    <property type="match status" value="1"/>
</dbReference>
<evidence type="ECO:0000256" key="2">
    <source>
        <dbReference type="ARBA" id="ARBA00022771"/>
    </source>
</evidence>
<dbReference type="InterPro" id="IPR001293">
    <property type="entry name" value="Znf_TRAF"/>
</dbReference>
<dbReference type="Gene3D" id="3.30.40.10">
    <property type="entry name" value="Zinc/RING finger domain, C3HC4 (zinc finger)"/>
    <property type="match status" value="2"/>
</dbReference>
<dbReference type="Pfam" id="PF13923">
    <property type="entry name" value="zf-C3HC4_2"/>
    <property type="match status" value="1"/>
</dbReference>
<dbReference type="Ensembl" id="ENSAMXT00000042010.1">
    <property type="protein sequence ID" value="ENSAMXP00000047532.1"/>
    <property type="gene ID" value="ENSAMXG00000032231.1"/>
</dbReference>
<accession>A0A3B1JYN8</accession>
<evidence type="ECO:0000256" key="1">
    <source>
        <dbReference type="ARBA" id="ARBA00022723"/>
    </source>
</evidence>
<evidence type="ECO:0000259" key="6">
    <source>
        <dbReference type="PROSITE" id="PS50145"/>
    </source>
</evidence>
<dbReference type="AlphaFoldDB" id="A0A3B1JYN8"/>
<dbReference type="SUPFAM" id="SSF49599">
    <property type="entry name" value="TRAF domain-like"/>
    <property type="match status" value="1"/>
</dbReference>
<dbReference type="Pfam" id="PF02176">
    <property type="entry name" value="zf-TRAF"/>
    <property type="match status" value="1"/>
</dbReference>
<sequence>MAEAEMCLHCGGYDVEMFVDVPDEDLICSICKGVLRCPVRAACHHIFCKKCIMQWLKRQQTCPCCRKPVSQSLIYVMFKLSKAIGRLKIKCRNEIRGCRTTFALSEQYCHSIVCPFELISCPFQGCRAQLLRRDLEVHSQHCEHWRQPCHMGCGTMLSQSTRTQHNCYQDLRRQYEVRQQSHRAIAATLQRKMRKMQNTMAHMKRQISLICESLQVMDDLEEVIEDEEEPVIGPAGSITNSNSSS</sequence>
<evidence type="ECO:0000259" key="5">
    <source>
        <dbReference type="PROSITE" id="PS50089"/>
    </source>
</evidence>
<dbReference type="InterPro" id="IPR013083">
    <property type="entry name" value="Znf_RING/FYVE/PHD"/>
</dbReference>
<name>A0A3B1JYN8_ASTMX</name>
<feature type="domain" description="RING-type" evidence="5">
    <location>
        <begin position="28"/>
        <end position="66"/>
    </location>
</feature>
<proteinExistence type="predicted"/>
<keyword evidence="2 4" id="KW-0863">Zinc-finger</keyword>
<keyword evidence="8" id="KW-1185">Reference proteome</keyword>
<keyword evidence="3 4" id="KW-0862">Zinc</keyword>
<dbReference type="PROSITE" id="PS00518">
    <property type="entry name" value="ZF_RING_1"/>
    <property type="match status" value="1"/>
</dbReference>
<dbReference type="PANTHER" id="PTHR10131:SF94">
    <property type="entry name" value="TNF RECEPTOR-ASSOCIATED FACTOR 4"/>
    <property type="match status" value="1"/>
</dbReference>
<dbReference type="Proteomes" id="UP000018467">
    <property type="component" value="Unassembled WGS sequence"/>
</dbReference>
<dbReference type="InterPro" id="IPR001841">
    <property type="entry name" value="Znf_RING"/>
</dbReference>
<dbReference type="GO" id="GO:0008270">
    <property type="term" value="F:zinc ion binding"/>
    <property type="evidence" value="ECO:0007669"/>
    <property type="project" value="UniProtKB-KW"/>
</dbReference>
<reference evidence="8" key="2">
    <citation type="journal article" date="2014" name="Nat. Commun.">
        <title>The cavefish genome reveals candidate genes for eye loss.</title>
        <authorList>
            <person name="McGaugh S.E."/>
            <person name="Gross J.B."/>
            <person name="Aken B."/>
            <person name="Blin M."/>
            <person name="Borowsky R."/>
            <person name="Chalopin D."/>
            <person name="Hinaux H."/>
            <person name="Jeffery W.R."/>
            <person name="Keene A."/>
            <person name="Ma L."/>
            <person name="Minx P."/>
            <person name="Murphy D."/>
            <person name="O'Quin K.E."/>
            <person name="Retaux S."/>
            <person name="Rohner N."/>
            <person name="Searle S.M."/>
            <person name="Stahl B.A."/>
            <person name="Tabin C."/>
            <person name="Volff J.N."/>
            <person name="Yoshizawa M."/>
            <person name="Warren W.C."/>
        </authorList>
    </citation>
    <scope>NUCLEOTIDE SEQUENCE [LARGE SCALE GENOMIC DNA]</scope>
    <source>
        <strain evidence="8">female</strain>
    </source>
</reference>
<dbReference type="Bgee" id="ENSAMXG00000032231">
    <property type="expression patterns" value="Expressed in testis and 3 other cell types or tissues"/>
</dbReference>
<dbReference type="STRING" id="7994.ENSAMXP00000047532"/>